<dbReference type="GO" id="GO:0016020">
    <property type="term" value="C:membrane"/>
    <property type="evidence" value="ECO:0007669"/>
    <property type="project" value="UniProtKB-SubCell"/>
</dbReference>
<feature type="transmembrane region" description="Helical" evidence="6">
    <location>
        <begin position="287"/>
        <end position="311"/>
    </location>
</feature>
<dbReference type="PANTHER" id="PTHR23505">
    <property type="entry name" value="SPINSTER"/>
    <property type="match status" value="1"/>
</dbReference>
<evidence type="ECO:0000259" key="7">
    <source>
        <dbReference type="PROSITE" id="PS50850"/>
    </source>
</evidence>
<dbReference type="InterPro" id="IPR011701">
    <property type="entry name" value="MFS"/>
</dbReference>
<evidence type="ECO:0000256" key="6">
    <source>
        <dbReference type="SAM" id="Phobius"/>
    </source>
</evidence>
<dbReference type="GO" id="GO:0022857">
    <property type="term" value="F:transmembrane transporter activity"/>
    <property type="evidence" value="ECO:0007669"/>
    <property type="project" value="InterPro"/>
</dbReference>
<feature type="transmembrane region" description="Helical" evidence="6">
    <location>
        <begin position="242"/>
        <end position="267"/>
    </location>
</feature>
<dbReference type="EMBL" id="CP029479">
    <property type="protein sequence ID" value="AWM78801.1"/>
    <property type="molecule type" value="Genomic_DNA"/>
</dbReference>
<dbReference type="InterPro" id="IPR044770">
    <property type="entry name" value="MFS_spinster-like"/>
</dbReference>
<sequence length="455" mass="48066">MSTSPEDVVDSDEDAPLVPLVSAGFRRYALILLLAVYTVNFLDRQIVSILAEPIKRDLHLSDTQLGLLTGLAFAIFYTFLGLPIARLAERSNRVTIIGASLAVWSGFTVVCGLATNYTQLLLARIGVGVGEAGCTPTAHSLIADYVPKSQRASALAFFAMGTPLGSLLGSSLGGVMSDTFGWRTAFLLAGVPGLLLTAVVFLTLREPRKELSALARARMAETQKNEGSFGATLRYLARKRTFWLVAFGAATLAFIGYGNGAFVYSFYLRNHPQEVAELAGHFGLKSVGFLGLVLGILGGVMGILSSWLGGVLADRAGARDIRAYMTVPAIAALISPVFAVIGYLQPTAIGTMLVMLIPGLVGSLWYGPVYASGQSLVPPHMRATAASVLLFIINLVGLGAGPLIVGALSDVFATGLGLGEAEGVRWAIIVTSCCTLIAACLFWMARRSIKEDLVS</sequence>
<evidence type="ECO:0000313" key="8">
    <source>
        <dbReference type="EMBL" id="AWM78801.1"/>
    </source>
</evidence>
<comment type="subcellular location">
    <subcellularLocation>
        <location evidence="1">Membrane</location>
        <topology evidence="1">Multi-pass membrane protein</topology>
    </subcellularLocation>
</comment>
<dbReference type="AlphaFoldDB" id="A0A2Z3HZL7"/>
<feature type="transmembrane region" description="Helical" evidence="6">
    <location>
        <begin position="25"/>
        <end position="42"/>
    </location>
</feature>
<dbReference type="Proteomes" id="UP000247763">
    <property type="component" value="Chromosome"/>
</dbReference>
<dbReference type="Pfam" id="PF07690">
    <property type="entry name" value="MFS_1"/>
    <property type="match status" value="1"/>
</dbReference>
<name>A0A2Z3HZL7_9CAUL</name>
<reference evidence="9" key="1">
    <citation type="submission" date="2018-05" db="EMBL/GenBank/DDBJ databases">
        <title>Genome sequencing of Phenylobacterium sp. HYN0004.</title>
        <authorList>
            <person name="Yi H."/>
            <person name="Baek C."/>
        </authorList>
    </citation>
    <scope>NUCLEOTIDE SEQUENCE [LARGE SCALE GENOMIC DNA]</scope>
    <source>
        <strain evidence="9">HYN0004</strain>
    </source>
</reference>
<feature type="transmembrane region" description="Helical" evidence="6">
    <location>
        <begin position="323"/>
        <end position="343"/>
    </location>
</feature>
<proteinExistence type="predicted"/>
<dbReference type="SUPFAM" id="SSF103473">
    <property type="entry name" value="MFS general substrate transporter"/>
    <property type="match status" value="1"/>
</dbReference>
<evidence type="ECO:0000256" key="3">
    <source>
        <dbReference type="ARBA" id="ARBA00022692"/>
    </source>
</evidence>
<keyword evidence="4 6" id="KW-1133">Transmembrane helix</keyword>
<keyword evidence="3 6" id="KW-0812">Transmembrane</keyword>
<dbReference type="InterPro" id="IPR020846">
    <property type="entry name" value="MFS_dom"/>
</dbReference>
<dbReference type="KEGG" id="phb:HYN04_09190"/>
<dbReference type="InterPro" id="IPR036259">
    <property type="entry name" value="MFS_trans_sf"/>
</dbReference>
<evidence type="ECO:0000313" key="9">
    <source>
        <dbReference type="Proteomes" id="UP000247763"/>
    </source>
</evidence>
<feature type="transmembrane region" description="Helical" evidence="6">
    <location>
        <begin position="63"/>
        <end position="84"/>
    </location>
</feature>
<feature type="transmembrane region" description="Helical" evidence="6">
    <location>
        <begin position="383"/>
        <end position="404"/>
    </location>
</feature>
<feature type="transmembrane region" description="Helical" evidence="6">
    <location>
        <begin position="349"/>
        <end position="371"/>
    </location>
</feature>
<protein>
    <submittedName>
        <fullName evidence="8">MFS transporter</fullName>
    </submittedName>
</protein>
<feature type="domain" description="Major facilitator superfamily (MFS) profile" evidence="7">
    <location>
        <begin position="29"/>
        <end position="450"/>
    </location>
</feature>
<feature type="transmembrane region" description="Helical" evidence="6">
    <location>
        <begin position="424"/>
        <end position="445"/>
    </location>
</feature>
<evidence type="ECO:0000256" key="4">
    <source>
        <dbReference type="ARBA" id="ARBA00022989"/>
    </source>
</evidence>
<dbReference type="Gene3D" id="1.20.1250.20">
    <property type="entry name" value="MFS general substrate transporter like domains"/>
    <property type="match status" value="1"/>
</dbReference>
<feature type="transmembrane region" description="Helical" evidence="6">
    <location>
        <begin position="182"/>
        <end position="204"/>
    </location>
</feature>
<keyword evidence="9" id="KW-1185">Reference proteome</keyword>
<keyword evidence="5 6" id="KW-0472">Membrane</keyword>
<feature type="transmembrane region" description="Helical" evidence="6">
    <location>
        <begin position="96"/>
        <end position="115"/>
    </location>
</feature>
<dbReference type="CDD" id="cd17328">
    <property type="entry name" value="MFS_spinster_like"/>
    <property type="match status" value="1"/>
</dbReference>
<dbReference type="OrthoDB" id="7497327at2"/>
<keyword evidence="2" id="KW-0813">Transport</keyword>
<evidence type="ECO:0000256" key="5">
    <source>
        <dbReference type="ARBA" id="ARBA00023136"/>
    </source>
</evidence>
<dbReference type="PANTHER" id="PTHR23505:SF79">
    <property type="entry name" value="PROTEIN SPINSTER"/>
    <property type="match status" value="1"/>
</dbReference>
<dbReference type="PROSITE" id="PS50850">
    <property type="entry name" value="MFS"/>
    <property type="match status" value="1"/>
</dbReference>
<organism evidence="8 9">
    <name type="scientific">Phenylobacterium parvum</name>
    <dbReference type="NCBI Taxonomy" id="2201350"/>
    <lineage>
        <taxon>Bacteria</taxon>
        <taxon>Pseudomonadati</taxon>
        <taxon>Pseudomonadota</taxon>
        <taxon>Alphaproteobacteria</taxon>
        <taxon>Caulobacterales</taxon>
        <taxon>Caulobacteraceae</taxon>
        <taxon>Phenylobacterium</taxon>
    </lineage>
</organism>
<gene>
    <name evidence="8" type="ORF">HYN04_09190</name>
</gene>
<evidence type="ECO:0000256" key="2">
    <source>
        <dbReference type="ARBA" id="ARBA00022448"/>
    </source>
</evidence>
<feature type="transmembrane region" description="Helical" evidence="6">
    <location>
        <begin position="155"/>
        <end position="176"/>
    </location>
</feature>
<accession>A0A2Z3HZL7</accession>
<evidence type="ECO:0000256" key="1">
    <source>
        <dbReference type="ARBA" id="ARBA00004141"/>
    </source>
</evidence>